<dbReference type="InterPro" id="IPR036291">
    <property type="entry name" value="NAD(P)-bd_dom_sf"/>
</dbReference>
<dbReference type="Gene3D" id="3.40.50.720">
    <property type="entry name" value="NAD(P)-binding Rossmann-like Domain"/>
    <property type="match status" value="1"/>
</dbReference>
<proteinExistence type="predicted"/>
<sequence>MSHREKWGKGRMKVIGLSEFGGPEVLRSFELPDPRPGAEEVRLRVHAAGVNPVDAMVRSGKLEQMYQGLTPPFVPGMEVAGTVEEVGSDVDPRWGLVPGAHVVGFVDNAGRHGGYSEYLALPARSVALAPSNASAAETAGFLNNALTAHNVLDAFRLPEGAALLVTGAAGSVGGYLVELGAAAGLRVVAVAAQDDADLLRSLGAHVFIPRGPDIAQRVLEELGTPTDAVADAALLHEQIAPAVRDGGQIGILRFWDGDPGRGIKVKHLNVRERRTDRDAIVRLRDQVEDGTLTLRAAMAFDADDAVAAHARLEQGGLRERIVLAFDDEVWQPGPPGTDPLTWKP</sequence>
<protein>
    <submittedName>
        <fullName evidence="4">NADP-dependent oxidoreductase</fullName>
        <ecNumber evidence="4">1.-.-.-</ecNumber>
    </submittedName>
</protein>
<keyword evidence="2 4" id="KW-0560">Oxidoreductase</keyword>
<dbReference type="GO" id="GO:0016491">
    <property type="term" value="F:oxidoreductase activity"/>
    <property type="evidence" value="ECO:0007669"/>
    <property type="project" value="UniProtKB-KW"/>
</dbReference>
<evidence type="ECO:0000259" key="3">
    <source>
        <dbReference type="SMART" id="SM00829"/>
    </source>
</evidence>
<dbReference type="PANTHER" id="PTHR48106">
    <property type="entry name" value="QUINONE OXIDOREDUCTASE PIG3-RELATED"/>
    <property type="match status" value="1"/>
</dbReference>
<dbReference type="CDD" id="cd05289">
    <property type="entry name" value="MDR_like_2"/>
    <property type="match status" value="1"/>
</dbReference>
<feature type="domain" description="Enoyl reductase (ER)" evidence="3">
    <location>
        <begin position="21"/>
        <end position="323"/>
    </location>
</feature>
<dbReference type="Gene3D" id="3.90.180.10">
    <property type="entry name" value="Medium-chain alcohol dehydrogenases, catalytic domain"/>
    <property type="match status" value="1"/>
</dbReference>
<name>A0ABW7YBU6_STRCE</name>
<dbReference type="EC" id="1.-.-.-" evidence="4"/>
<dbReference type="EMBL" id="JBITDC010000017">
    <property type="protein sequence ID" value="MFI5679857.1"/>
    <property type="molecule type" value="Genomic_DNA"/>
</dbReference>
<keyword evidence="1" id="KW-0521">NADP</keyword>
<dbReference type="InterPro" id="IPR013154">
    <property type="entry name" value="ADH-like_N"/>
</dbReference>
<evidence type="ECO:0000256" key="1">
    <source>
        <dbReference type="ARBA" id="ARBA00022857"/>
    </source>
</evidence>
<evidence type="ECO:0000256" key="2">
    <source>
        <dbReference type="ARBA" id="ARBA00023002"/>
    </source>
</evidence>
<comment type="caution">
    <text evidence="4">The sequence shown here is derived from an EMBL/GenBank/DDBJ whole genome shotgun (WGS) entry which is preliminary data.</text>
</comment>
<evidence type="ECO:0000313" key="5">
    <source>
        <dbReference type="Proteomes" id="UP001612415"/>
    </source>
</evidence>
<dbReference type="SUPFAM" id="SSF51735">
    <property type="entry name" value="NAD(P)-binding Rossmann-fold domains"/>
    <property type="match status" value="1"/>
</dbReference>
<reference evidence="4 5" key="1">
    <citation type="submission" date="2024-10" db="EMBL/GenBank/DDBJ databases">
        <title>The Natural Products Discovery Center: Release of the First 8490 Sequenced Strains for Exploring Actinobacteria Biosynthetic Diversity.</title>
        <authorList>
            <person name="Kalkreuter E."/>
            <person name="Kautsar S.A."/>
            <person name="Yang D."/>
            <person name="Bader C.D."/>
            <person name="Teijaro C.N."/>
            <person name="Fluegel L."/>
            <person name="Davis C.M."/>
            <person name="Simpson J.R."/>
            <person name="Lauterbach L."/>
            <person name="Steele A.D."/>
            <person name="Gui C."/>
            <person name="Meng S."/>
            <person name="Li G."/>
            <person name="Viehrig K."/>
            <person name="Ye F."/>
            <person name="Su P."/>
            <person name="Kiefer A.F."/>
            <person name="Nichols A."/>
            <person name="Cepeda A.J."/>
            <person name="Yan W."/>
            <person name="Fan B."/>
            <person name="Jiang Y."/>
            <person name="Adhikari A."/>
            <person name="Zheng C.-J."/>
            <person name="Schuster L."/>
            <person name="Cowan T.M."/>
            <person name="Smanski M.J."/>
            <person name="Chevrette M.G."/>
            <person name="De Carvalho L.P.S."/>
            <person name="Shen B."/>
        </authorList>
    </citation>
    <scope>NUCLEOTIDE SEQUENCE [LARGE SCALE GENOMIC DNA]</scope>
    <source>
        <strain evidence="4 5">NPDC051599</strain>
    </source>
</reference>
<dbReference type="RefSeq" id="WP_398660279.1">
    <property type="nucleotide sequence ID" value="NZ_JBITDC010000017.1"/>
</dbReference>
<dbReference type="SUPFAM" id="SSF50129">
    <property type="entry name" value="GroES-like"/>
    <property type="match status" value="1"/>
</dbReference>
<dbReference type="Proteomes" id="UP001612415">
    <property type="component" value="Unassembled WGS sequence"/>
</dbReference>
<dbReference type="InterPro" id="IPR020843">
    <property type="entry name" value="ER"/>
</dbReference>
<evidence type="ECO:0000313" key="4">
    <source>
        <dbReference type="EMBL" id="MFI5679857.1"/>
    </source>
</evidence>
<organism evidence="4 5">
    <name type="scientific">Streptomyces cellulosae</name>
    <dbReference type="NCBI Taxonomy" id="1968"/>
    <lineage>
        <taxon>Bacteria</taxon>
        <taxon>Bacillati</taxon>
        <taxon>Actinomycetota</taxon>
        <taxon>Actinomycetes</taxon>
        <taxon>Kitasatosporales</taxon>
        <taxon>Streptomycetaceae</taxon>
        <taxon>Streptomyces</taxon>
    </lineage>
</organism>
<dbReference type="SMART" id="SM00829">
    <property type="entry name" value="PKS_ER"/>
    <property type="match status" value="1"/>
</dbReference>
<keyword evidence="5" id="KW-1185">Reference proteome</keyword>
<accession>A0ABW7YBU6</accession>
<dbReference type="PANTHER" id="PTHR48106:SF18">
    <property type="entry name" value="QUINONE OXIDOREDUCTASE PIG3"/>
    <property type="match status" value="1"/>
</dbReference>
<dbReference type="InterPro" id="IPR011032">
    <property type="entry name" value="GroES-like_sf"/>
</dbReference>
<gene>
    <name evidence="4" type="ORF">ACIA8P_35390</name>
</gene>
<dbReference type="Pfam" id="PF08240">
    <property type="entry name" value="ADH_N"/>
    <property type="match status" value="1"/>
</dbReference>